<dbReference type="Gene3D" id="3.40.50.300">
    <property type="entry name" value="P-loop containing nucleotide triphosphate hydrolases"/>
    <property type="match status" value="2"/>
</dbReference>
<feature type="domain" description="AAA+ ATPase" evidence="2">
    <location>
        <begin position="452"/>
        <end position="629"/>
    </location>
</feature>
<dbReference type="Proteomes" id="UP001596053">
    <property type="component" value="Unassembled WGS sequence"/>
</dbReference>
<accession>A0ABW0IRG5</accession>
<dbReference type="NCBIfam" id="NF041492">
    <property type="entry name" value="MobF"/>
    <property type="match status" value="1"/>
</dbReference>
<sequence length="959" mass="104764">MTASPHRLGAGPEAGNYYTKDSAREARPDRRDEYYAKDGDGVWWSTGETIVRNGAAIDRQSFRDLCAGIDPRTGNALVRGAGASHNAGTDIVMTPGKSVSVLWMAGDPQQREIIEAAHRNAVSRALQLIVDEEMVVVRSGAGGAIRHKPADLIVGRFDHFTTREGDPNCHTHCVVMNVAGVPAEALSGRYRYKHLTTDPEQVFKLQRMIGAAYRAELAAELAQHLGVRFREAGQGQWEIAGISQELLDRFSKRSAQIEDYAGSGASPAQREIAALATRKGKDQVPTGDELEARWRAELAALAVDPWQQMRAPASEIERTASGPEIDPPELPGEGPVARAASELFRHESVIERKDLLQRAFELAGLAGLSPDTVAAELAALQDDGRLLRLDDEARPQRWTTPAIAACEAATLRSAERPDERDWLAEAAVDAALTAAPHLSGEQRDAVRSVASRDGVVLIEAGAGTGKTTTARALVDAAHRSGLKVVGLSPSWVAADELAASTGIAAQAIARWRHDRAHGGGPPLDDQTLVILDEAGMVGTRDMEAVLTAARDAGSKVVLVGDRRQLASVAGASALRAVADMIARSAAMTEVRRQEVDWQKAATVVMARGDSEAGLRAYAMHDRLELVSGSEAAQERTIAAWRELRQAYGDDVLIVTRRNDDAADLNRKARELLKQDGRLGPDAIALPSIDRADKPVRLALAIGDRLRFGETLPEHGIRNGNRATVRAIVLTESETPRVTLDLDDGRSLEVKWRELAREPRYGRKRTPPRIVHAYAGTAHSVQGRSAAASVVHIARETDAREVYVGLSRHRHDTRIIVERDRLDALCRQRQADPRLPASNTAVQERLFAEAARYRDKANVIEHVADREAFLRRGDVRLAQVERGRTTSTLLASRLLRDAMRWLKRSSHALTRLSVALSVQRDGTVQARTGETLARRIEGLLRPGRERSRQPRPDRDHSPER</sequence>
<keyword evidence="4" id="KW-1185">Reference proteome</keyword>
<dbReference type="SUPFAM" id="SSF55464">
    <property type="entry name" value="Origin of replication-binding domain, RBD-like"/>
    <property type="match status" value="1"/>
</dbReference>
<dbReference type="PANTHER" id="PTHR43788">
    <property type="entry name" value="DNA2/NAM7 HELICASE FAMILY MEMBER"/>
    <property type="match status" value="1"/>
</dbReference>
<feature type="region of interest" description="Disordered" evidence="1">
    <location>
        <begin position="1"/>
        <end position="25"/>
    </location>
</feature>
<evidence type="ECO:0000256" key="1">
    <source>
        <dbReference type="SAM" id="MobiDB-lite"/>
    </source>
</evidence>
<dbReference type="InterPro" id="IPR050534">
    <property type="entry name" value="Coronavir_polyprotein_1ab"/>
</dbReference>
<dbReference type="CDD" id="cd17933">
    <property type="entry name" value="DEXSc_RecD-like"/>
    <property type="match status" value="1"/>
</dbReference>
<dbReference type="Gene3D" id="2.30.30.940">
    <property type="match status" value="1"/>
</dbReference>
<organism evidence="3 4">
    <name type="scientific">Bosea eneae</name>
    <dbReference type="NCBI Taxonomy" id="151454"/>
    <lineage>
        <taxon>Bacteria</taxon>
        <taxon>Pseudomonadati</taxon>
        <taxon>Pseudomonadota</taxon>
        <taxon>Alphaproteobacteria</taxon>
        <taxon>Hyphomicrobiales</taxon>
        <taxon>Boseaceae</taxon>
        <taxon>Bosea</taxon>
    </lineage>
</organism>
<dbReference type="InterPro" id="IPR014862">
    <property type="entry name" value="TrwC"/>
</dbReference>
<comment type="caution">
    <text evidence="3">The sequence shown here is derived from an EMBL/GenBank/DDBJ whole genome shotgun (WGS) entry which is preliminary data.</text>
</comment>
<dbReference type="SMART" id="SM00382">
    <property type="entry name" value="AAA"/>
    <property type="match status" value="1"/>
</dbReference>
<gene>
    <name evidence="3" type="primary">mobF</name>
    <name evidence="3" type="ORF">ACFPOB_15185</name>
</gene>
<protein>
    <submittedName>
        <fullName evidence="3">MobF family relaxase</fullName>
    </submittedName>
</protein>
<dbReference type="SUPFAM" id="SSF52540">
    <property type="entry name" value="P-loop containing nucleoside triphosphate hydrolases"/>
    <property type="match status" value="2"/>
</dbReference>
<evidence type="ECO:0000313" key="4">
    <source>
        <dbReference type="Proteomes" id="UP001596053"/>
    </source>
</evidence>
<proteinExistence type="predicted"/>
<evidence type="ECO:0000313" key="3">
    <source>
        <dbReference type="EMBL" id="MFC5420901.1"/>
    </source>
</evidence>
<feature type="region of interest" description="Disordered" evidence="1">
    <location>
        <begin position="938"/>
        <end position="959"/>
    </location>
</feature>
<reference evidence="4" key="1">
    <citation type="journal article" date="2019" name="Int. J. Syst. Evol. Microbiol.">
        <title>The Global Catalogue of Microorganisms (GCM) 10K type strain sequencing project: providing services to taxonomists for standard genome sequencing and annotation.</title>
        <authorList>
            <consortium name="The Broad Institute Genomics Platform"/>
            <consortium name="The Broad Institute Genome Sequencing Center for Infectious Disease"/>
            <person name="Wu L."/>
            <person name="Ma J."/>
        </authorList>
    </citation>
    <scope>NUCLEOTIDE SEQUENCE [LARGE SCALE GENOMIC DNA]</scope>
    <source>
        <strain evidence="4">NCAIM B.01391</strain>
    </source>
</reference>
<dbReference type="Pfam" id="PF08751">
    <property type="entry name" value="TrwC"/>
    <property type="match status" value="1"/>
</dbReference>
<dbReference type="Pfam" id="PF13604">
    <property type="entry name" value="AAA_30"/>
    <property type="match status" value="1"/>
</dbReference>
<dbReference type="InterPro" id="IPR003593">
    <property type="entry name" value="AAA+_ATPase"/>
</dbReference>
<evidence type="ECO:0000259" key="2">
    <source>
        <dbReference type="SMART" id="SM00382"/>
    </source>
</evidence>
<name>A0ABW0IRG5_9HYPH</name>
<dbReference type="InterPro" id="IPR027417">
    <property type="entry name" value="P-loop_NTPase"/>
</dbReference>
<dbReference type="RefSeq" id="WP_377799260.1">
    <property type="nucleotide sequence ID" value="NZ_JBHSLW010000023.1"/>
</dbReference>
<dbReference type="EMBL" id="JBHSLW010000023">
    <property type="protein sequence ID" value="MFC5420901.1"/>
    <property type="molecule type" value="Genomic_DNA"/>
</dbReference>